<dbReference type="Proteomes" id="UP001500021">
    <property type="component" value="Unassembled WGS sequence"/>
</dbReference>
<proteinExistence type="predicted"/>
<evidence type="ECO:0000313" key="2">
    <source>
        <dbReference type="EMBL" id="GAA0810974.1"/>
    </source>
</evidence>
<name>A0ABN1L388_9GAMM</name>
<dbReference type="InterPro" id="IPR000182">
    <property type="entry name" value="GNAT_dom"/>
</dbReference>
<evidence type="ECO:0000259" key="1">
    <source>
        <dbReference type="PROSITE" id="PS51186"/>
    </source>
</evidence>
<organism evidence="2 3">
    <name type="scientific">Colwellia asteriadis</name>
    <dbReference type="NCBI Taxonomy" id="517723"/>
    <lineage>
        <taxon>Bacteria</taxon>
        <taxon>Pseudomonadati</taxon>
        <taxon>Pseudomonadota</taxon>
        <taxon>Gammaproteobacteria</taxon>
        <taxon>Alteromonadales</taxon>
        <taxon>Colwelliaceae</taxon>
        <taxon>Colwellia</taxon>
    </lineage>
</organism>
<gene>
    <name evidence="2" type="ORF">GCM10009111_02760</name>
</gene>
<feature type="domain" description="N-acetyltransferase" evidence="1">
    <location>
        <begin position="3"/>
        <end position="161"/>
    </location>
</feature>
<protein>
    <submittedName>
        <fullName evidence="2">GNAT family N-acetyltransferase</fullName>
    </submittedName>
</protein>
<sequence length="167" mass="18691">MKPVIRHLESLDNPDIFDIYSYASVMEHTSQLQYLSTDAVASLFNSPQNYTLVAEHDSKVVGHVTVFQSIKVRTKHCASLAIAVHPEIHGKGIGKALMNAVIDQSDNWLNITRLELEVHEDNLGAISLYKRMGFEIEGTKRLSTFKSGKYIDTVIMSRINPSYQLGA</sequence>
<accession>A0ABN1L388</accession>
<keyword evidence="3" id="KW-1185">Reference proteome</keyword>
<dbReference type="CDD" id="cd04301">
    <property type="entry name" value="NAT_SF"/>
    <property type="match status" value="1"/>
</dbReference>
<evidence type="ECO:0000313" key="3">
    <source>
        <dbReference type="Proteomes" id="UP001500021"/>
    </source>
</evidence>
<dbReference type="SUPFAM" id="SSF55729">
    <property type="entry name" value="Acyl-CoA N-acyltransferases (Nat)"/>
    <property type="match status" value="1"/>
</dbReference>
<dbReference type="RefSeq" id="WP_343814084.1">
    <property type="nucleotide sequence ID" value="NZ_BAAAFA010000001.1"/>
</dbReference>
<dbReference type="PANTHER" id="PTHR43415">
    <property type="entry name" value="SPERMIDINE N(1)-ACETYLTRANSFERASE"/>
    <property type="match status" value="1"/>
</dbReference>
<reference evidence="2 3" key="1">
    <citation type="journal article" date="2019" name="Int. J. Syst. Evol. Microbiol.">
        <title>The Global Catalogue of Microorganisms (GCM) 10K type strain sequencing project: providing services to taxonomists for standard genome sequencing and annotation.</title>
        <authorList>
            <consortium name="The Broad Institute Genomics Platform"/>
            <consortium name="The Broad Institute Genome Sequencing Center for Infectious Disease"/>
            <person name="Wu L."/>
            <person name="Ma J."/>
        </authorList>
    </citation>
    <scope>NUCLEOTIDE SEQUENCE [LARGE SCALE GENOMIC DNA]</scope>
    <source>
        <strain evidence="2 3">JCM 15608</strain>
    </source>
</reference>
<dbReference type="PROSITE" id="PS51186">
    <property type="entry name" value="GNAT"/>
    <property type="match status" value="1"/>
</dbReference>
<dbReference type="EMBL" id="BAAAFA010000001">
    <property type="protein sequence ID" value="GAA0810974.1"/>
    <property type="molecule type" value="Genomic_DNA"/>
</dbReference>
<dbReference type="Gene3D" id="3.40.630.30">
    <property type="match status" value="1"/>
</dbReference>
<dbReference type="InterPro" id="IPR016181">
    <property type="entry name" value="Acyl_CoA_acyltransferase"/>
</dbReference>
<dbReference type="PANTHER" id="PTHR43415:SF3">
    <property type="entry name" value="GNAT-FAMILY ACETYLTRANSFERASE"/>
    <property type="match status" value="1"/>
</dbReference>
<comment type="caution">
    <text evidence="2">The sequence shown here is derived from an EMBL/GenBank/DDBJ whole genome shotgun (WGS) entry which is preliminary data.</text>
</comment>
<dbReference type="Pfam" id="PF00583">
    <property type="entry name" value="Acetyltransf_1"/>
    <property type="match status" value="1"/>
</dbReference>